<dbReference type="RefSeq" id="WP_142537350.1">
    <property type="nucleotide sequence ID" value="NZ_BMIE01000002.1"/>
</dbReference>
<evidence type="ECO:0000313" key="2">
    <source>
        <dbReference type="Proteomes" id="UP000317316"/>
    </source>
</evidence>
<name>A0A544TI29_9BACI</name>
<gene>
    <name evidence="1" type="ORF">FG382_02890</name>
</gene>
<dbReference type="OrthoDB" id="6401746at2"/>
<keyword evidence="2" id="KW-1185">Reference proteome</keyword>
<sequence>MERNQQKLPYTSENFRTLLNTVYRKGNEFSQYDFAMWCDNLTMAFDDDSKELNEDDSPVKGIARDIECQWDLFWNEEELRNIDQSKLELPISWYIDWLKELHE</sequence>
<proteinExistence type="predicted"/>
<protein>
    <submittedName>
        <fullName evidence="1">Uncharacterized protein</fullName>
    </submittedName>
</protein>
<comment type="caution">
    <text evidence="1">The sequence shown here is derived from an EMBL/GenBank/DDBJ whole genome shotgun (WGS) entry which is preliminary data.</text>
</comment>
<accession>A0A544TI29</accession>
<dbReference type="AlphaFoldDB" id="A0A544TI29"/>
<dbReference type="Proteomes" id="UP000317316">
    <property type="component" value="Unassembled WGS sequence"/>
</dbReference>
<organism evidence="1 2">
    <name type="scientific">Psychrobacillus lasiicapitis</name>
    <dbReference type="NCBI Taxonomy" id="1636719"/>
    <lineage>
        <taxon>Bacteria</taxon>
        <taxon>Bacillati</taxon>
        <taxon>Bacillota</taxon>
        <taxon>Bacilli</taxon>
        <taxon>Bacillales</taxon>
        <taxon>Bacillaceae</taxon>
        <taxon>Psychrobacillus</taxon>
    </lineage>
</organism>
<dbReference type="EMBL" id="VDGH01000001">
    <property type="protein sequence ID" value="TQR17107.1"/>
    <property type="molecule type" value="Genomic_DNA"/>
</dbReference>
<evidence type="ECO:0000313" key="1">
    <source>
        <dbReference type="EMBL" id="TQR17107.1"/>
    </source>
</evidence>
<reference evidence="1 2" key="1">
    <citation type="submission" date="2019-05" db="EMBL/GenBank/DDBJ databases">
        <title>Psychrobacillus vulpis sp. nov., a new species isolated from feces of a red fox that inhabits in The Tablas de Daimiel Natural Park, Albacete, Spain.</title>
        <authorList>
            <person name="Rodriguez M."/>
            <person name="Reina J.C."/>
            <person name="Bejar V."/>
            <person name="Llamas I."/>
        </authorList>
    </citation>
    <scope>NUCLEOTIDE SEQUENCE [LARGE SCALE GENOMIC DNA]</scope>
    <source>
        <strain evidence="1 2">NEAU-3TGS17</strain>
    </source>
</reference>